<gene>
    <name evidence="1" type="ORF">IAB28_09435</name>
</gene>
<dbReference type="AlphaFoldDB" id="A0A9D1A520"/>
<proteinExistence type="predicted"/>
<reference evidence="1" key="1">
    <citation type="submission" date="2020-10" db="EMBL/GenBank/DDBJ databases">
        <authorList>
            <person name="Gilroy R."/>
        </authorList>
    </citation>
    <scope>NUCLEOTIDE SEQUENCE</scope>
    <source>
        <strain evidence="1">CHK180-2868</strain>
    </source>
</reference>
<dbReference type="InterPro" id="IPR020568">
    <property type="entry name" value="Ribosomal_Su5_D2-typ_SF"/>
</dbReference>
<feature type="non-terminal residue" evidence="1">
    <location>
        <position position="199"/>
    </location>
</feature>
<dbReference type="InterPro" id="IPR014721">
    <property type="entry name" value="Ribsml_uS5_D2-typ_fold_subgr"/>
</dbReference>
<sequence length="199" mass="21494">MFSRTYCIYLRGMEGKEVSVEADVSDGLPSYNLVGYLASEVREGGDRVRTAIRNLGMGLLPKKITVNLSPADFRKEGTGFDLAIAAAVLAGYGRLPEEPLRQAVLLGELGLDGSLKGIPGVLAIAAFARERGYEKVFLPEENLREALVIQGLSFIGVKSLSHFVGMMTGKIPAKPVKDWSGGKNPRGLNSYEVDFSEVN</sequence>
<comment type="caution">
    <text evidence="1">The sequence shown here is derived from an EMBL/GenBank/DDBJ whole genome shotgun (WGS) entry which is preliminary data.</text>
</comment>
<organism evidence="1 2">
    <name type="scientific">Candidatus Copromonas faecavium</name>
    <name type="common">nom. illeg.</name>
    <dbReference type="NCBI Taxonomy" id="2840740"/>
    <lineage>
        <taxon>Bacteria</taxon>
        <taxon>Bacillati</taxon>
        <taxon>Bacillota</taxon>
        <taxon>Clostridia</taxon>
        <taxon>Lachnospirales</taxon>
        <taxon>Lachnospiraceae</taxon>
        <taxon>Candidatus Copromonas (nom. illeg.)</taxon>
    </lineage>
</organism>
<evidence type="ECO:0000313" key="2">
    <source>
        <dbReference type="Proteomes" id="UP000824250"/>
    </source>
</evidence>
<dbReference type="SUPFAM" id="SSF54211">
    <property type="entry name" value="Ribosomal protein S5 domain 2-like"/>
    <property type="match status" value="1"/>
</dbReference>
<dbReference type="Pfam" id="PF13541">
    <property type="entry name" value="ChlI"/>
    <property type="match status" value="1"/>
</dbReference>
<protein>
    <submittedName>
        <fullName evidence="1">Magnesium chelatase</fullName>
    </submittedName>
</protein>
<accession>A0A9D1A520</accession>
<dbReference type="Gene3D" id="3.30.230.10">
    <property type="match status" value="1"/>
</dbReference>
<evidence type="ECO:0000313" key="1">
    <source>
        <dbReference type="EMBL" id="HIR06169.1"/>
    </source>
</evidence>
<name>A0A9D1A520_9FIRM</name>
<reference evidence="1" key="2">
    <citation type="journal article" date="2021" name="PeerJ">
        <title>Extensive microbial diversity within the chicken gut microbiome revealed by metagenomics and culture.</title>
        <authorList>
            <person name="Gilroy R."/>
            <person name="Ravi A."/>
            <person name="Getino M."/>
            <person name="Pursley I."/>
            <person name="Horton D.L."/>
            <person name="Alikhan N.F."/>
            <person name="Baker D."/>
            <person name="Gharbi K."/>
            <person name="Hall N."/>
            <person name="Watson M."/>
            <person name="Adriaenssens E.M."/>
            <person name="Foster-Nyarko E."/>
            <person name="Jarju S."/>
            <person name="Secka A."/>
            <person name="Antonio M."/>
            <person name="Oren A."/>
            <person name="Chaudhuri R.R."/>
            <person name="La Ragione R."/>
            <person name="Hildebrand F."/>
            <person name="Pallen M.J."/>
        </authorList>
    </citation>
    <scope>NUCLEOTIDE SEQUENCE</scope>
    <source>
        <strain evidence="1">CHK180-2868</strain>
    </source>
</reference>
<dbReference type="Proteomes" id="UP000824250">
    <property type="component" value="Unassembled WGS sequence"/>
</dbReference>
<dbReference type="EMBL" id="DVGC01000055">
    <property type="protein sequence ID" value="HIR06169.1"/>
    <property type="molecule type" value="Genomic_DNA"/>
</dbReference>